<reference evidence="5" key="1">
    <citation type="journal article" date="2022" name="bioRxiv">
        <title>Sequencing and chromosome-scale assembly of the giantPleurodeles waltlgenome.</title>
        <authorList>
            <person name="Brown T."/>
            <person name="Elewa A."/>
            <person name="Iarovenko S."/>
            <person name="Subramanian E."/>
            <person name="Araus A.J."/>
            <person name="Petzold A."/>
            <person name="Susuki M."/>
            <person name="Suzuki K.-i.T."/>
            <person name="Hayashi T."/>
            <person name="Toyoda A."/>
            <person name="Oliveira C."/>
            <person name="Osipova E."/>
            <person name="Leigh N.D."/>
            <person name="Simon A."/>
            <person name="Yun M.H."/>
        </authorList>
    </citation>
    <scope>NUCLEOTIDE SEQUENCE</scope>
    <source>
        <strain evidence="5">20211129_DDA</strain>
        <tissue evidence="5">Liver</tissue>
    </source>
</reference>
<dbReference type="Proteomes" id="UP001066276">
    <property type="component" value="Chromosome 2_1"/>
</dbReference>
<dbReference type="SMART" id="SM00082">
    <property type="entry name" value="LRRCT"/>
    <property type="match status" value="1"/>
</dbReference>
<evidence type="ECO:0000313" key="5">
    <source>
        <dbReference type="EMBL" id="KAJ1198541.1"/>
    </source>
</evidence>
<accession>A0AAV7VCF3</accession>
<evidence type="ECO:0000256" key="3">
    <source>
        <dbReference type="ARBA" id="ARBA00022737"/>
    </source>
</evidence>
<proteinExistence type="predicted"/>
<name>A0AAV7VCF3_PLEWA</name>
<gene>
    <name evidence="5" type="ORF">NDU88_002380</name>
</gene>
<evidence type="ECO:0000313" key="6">
    <source>
        <dbReference type="Proteomes" id="UP001066276"/>
    </source>
</evidence>
<dbReference type="InterPro" id="IPR001611">
    <property type="entry name" value="Leu-rich_rpt"/>
</dbReference>
<keyword evidence="3" id="KW-0677">Repeat</keyword>
<dbReference type="PANTHER" id="PTHR24369">
    <property type="entry name" value="ANTIGEN BSP, PUTATIVE-RELATED"/>
    <property type="match status" value="1"/>
</dbReference>
<keyword evidence="6" id="KW-1185">Reference proteome</keyword>
<evidence type="ECO:0000259" key="4">
    <source>
        <dbReference type="SMART" id="SM00082"/>
    </source>
</evidence>
<comment type="caution">
    <text evidence="5">The sequence shown here is derived from an EMBL/GenBank/DDBJ whole genome shotgun (WGS) entry which is preliminary data.</text>
</comment>
<keyword evidence="1" id="KW-0433">Leucine-rich repeat</keyword>
<dbReference type="EMBL" id="JANPWB010000003">
    <property type="protein sequence ID" value="KAJ1198541.1"/>
    <property type="molecule type" value="Genomic_DNA"/>
</dbReference>
<dbReference type="SUPFAM" id="SSF52058">
    <property type="entry name" value="L domain-like"/>
    <property type="match status" value="1"/>
</dbReference>
<evidence type="ECO:0000256" key="2">
    <source>
        <dbReference type="ARBA" id="ARBA00022729"/>
    </source>
</evidence>
<protein>
    <recommendedName>
        <fullName evidence="4">LRRCT domain-containing protein</fullName>
    </recommendedName>
</protein>
<dbReference type="Pfam" id="PF13855">
    <property type="entry name" value="LRR_8"/>
    <property type="match status" value="2"/>
</dbReference>
<keyword evidence="2" id="KW-0732">Signal</keyword>
<feature type="domain" description="LRRCT" evidence="4">
    <location>
        <begin position="165"/>
        <end position="214"/>
    </location>
</feature>
<dbReference type="InterPro" id="IPR032675">
    <property type="entry name" value="LRR_dom_sf"/>
</dbReference>
<dbReference type="GO" id="GO:0005886">
    <property type="term" value="C:plasma membrane"/>
    <property type="evidence" value="ECO:0007669"/>
    <property type="project" value="TreeGrafter"/>
</dbReference>
<dbReference type="InterPro" id="IPR003591">
    <property type="entry name" value="Leu-rich_rpt_typical-subtyp"/>
</dbReference>
<sequence>MRYIPQAFATLPNISRLSLEKNNIEAVGRNSFASQASLRALNLRKNRIWVIQKEAFINLNKLIVLNLGHNNISDLPNQLFEGLIRLKTMHLEANRLRAIHCAFSSLPCLRKLYLNNNHVAHIARNAFASLKQLEFLHLSRNFLTSIPHPLFGRLPKLRYVFLSHNPWKCDCNMDWLTRWNASYRGVVEGLHCASLTAVGQTAPNLLSRELLSCSAAPEETGDEACEETPWGTAHQPRATSLVFVVMFILCV</sequence>
<dbReference type="PROSITE" id="PS51450">
    <property type="entry name" value="LRR"/>
    <property type="match status" value="1"/>
</dbReference>
<dbReference type="InterPro" id="IPR050541">
    <property type="entry name" value="LRR_TM_domain-containing"/>
</dbReference>
<dbReference type="Gene3D" id="3.80.10.10">
    <property type="entry name" value="Ribonuclease Inhibitor"/>
    <property type="match status" value="1"/>
</dbReference>
<organism evidence="5 6">
    <name type="scientific">Pleurodeles waltl</name>
    <name type="common">Iberian ribbed newt</name>
    <dbReference type="NCBI Taxonomy" id="8319"/>
    <lineage>
        <taxon>Eukaryota</taxon>
        <taxon>Metazoa</taxon>
        <taxon>Chordata</taxon>
        <taxon>Craniata</taxon>
        <taxon>Vertebrata</taxon>
        <taxon>Euteleostomi</taxon>
        <taxon>Amphibia</taxon>
        <taxon>Batrachia</taxon>
        <taxon>Caudata</taxon>
        <taxon>Salamandroidea</taxon>
        <taxon>Salamandridae</taxon>
        <taxon>Pleurodelinae</taxon>
        <taxon>Pleurodeles</taxon>
    </lineage>
</organism>
<dbReference type="InterPro" id="IPR000483">
    <property type="entry name" value="Cys-rich_flank_reg_C"/>
</dbReference>
<dbReference type="PANTHER" id="PTHR24369:SF210">
    <property type="entry name" value="CHAOPTIN-RELATED"/>
    <property type="match status" value="1"/>
</dbReference>
<dbReference type="AlphaFoldDB" id="A0AAV7VCF3"/>
<evidence type="ECO:0000256" key="1">
    <source>
        <dbReference type="ARBA" id="ARBA00022614"/>
    </source>
</evidence>
<dbReference type="SMART" id="SM00369">
    <property type="entry name" value="LRR_TYP"/>
    <property type="match status" value="6"/>
</dbReference>